<sequence>MRGLSWAPPSLLATTIAFNFEHARTYRCRRRGRFQKDSFSSCWTGSFNCLSSIISDMLFTYQISKYSKAGNATCKI</sequence>
<accession>A0ACC0H387</accession>
<evidence type="ECO:0000313" key="1">
    <source>
        <dbReference type="EMBL" id="KAI8007384.1"/>
    </source>
</evidence>
<protein>
    <submittedName>
        <fullName evidence="1">Uncharacterized protein</fullName>
    </submittedName>
</protein>
<reference evidence="1 2" key="1">
    <citation type="journal article" date="2022" name="Plant J.">
        <title>Chromosome-level genome of Camellia lanceoleosa provides a valuable resource for understanding genome evolution and self-incompatibility.</title>
        <authorList>
            <person name="Gong W."/>
            <person name="Xiao S."/>
            <person name="Wang L."/>
            <person name="Liao Z."/>
            <person name="Chang Y."/>
            <person name="Mo W."/>
            <person name="Hu G."/>
            <person name="Li W."/>
            <person name="Zhao G."/>
            <person name="Zhu H."/>
            <person name="Hu X."/>
            <person name="Ji K."/>
            <person name="Xiang X."/>
            <person name="Song Q."/>
            <person name="Yuan D."/>
            <person name="Jin S."/>
            <person name="Zhang L."/>
        </authorList>
    </citation>
    <scope>NUCLEOTIDE SEQUENCE [LARGE SCALE GENOMIC DNA]</scope>
    <source>
        <strain evidence="1">SQ_2022a</strain>
    </source>
</reference>
<name>A0ACC0H387_9ERIC</name>
<evidence type="ECO:0000313" key="2">
    <source>
        <dbReference type="Proteomes" id="UP001060215"/>
    </source>
</evidence>
<keyword evidence="2" id="KW-1185">Reference proteome</keyword>
<dbReference type="Proteomes" id="UP001060215">
    <property type="component" value="Chromosome 7"/>
</dbReference>
<comment type="caution">
    <text evidence="1">The sequence shown here is derived from an EMBL/GenBank/DDBJ whole genome shotgun (WGS) entry which is preliminary data.</text>
</comment>
<organism evidence="1 2">
    <name type="scientific">Camellia lanceoleosa</name>
    <dbReference type="NCBI Taxonomy" id="1840588"/>
    <lineage>
        <taxon>Eukaryota</taxon>
        <taxon>Viridiplantae</taxon>
        <taxon>Streptophyta</taxon>
        <taxon>Embryophyta</taxon>
        <taxon>Tracheophyta</taxon>
        <taxon>Spermatophyta</taxon>
        <taxon>Magnoliopsida</taxon>
        <taxon>eudicotyledons</taxon>
        <taxon>Gunneridae</taxon>
        <taxon>Pentapetalae</taxon>
        <taxon>asterids</taxon>
        <taxon>Ericales</taxon>
        <taxon>Theaceae</taxon>
        <taxon>Camellia</taxon>
    </lineage>
</organism>
<proteinExistence type="predicted"/>
<gene>
    <name evidence="1" type="ORF">LOK49_LG07G02494</name>
</gene>
<dbReference type="EMBL" id="CM045764">
    <property type="protein sequence ID" value="KAI8007384.1"/>
    <property type="molecule type" value="Genomic_DNA"/>
</dbReference>